<keyword evidence="3" id="KW-1185">Reference proteome</keyword>
<gene>
    <name evidence="2" type="ORF">VPAL9027_01472</name>
</gene>
<dbReference type="STRING" id="1918946.VPAL9027_01472"/>
<dbReference type="Proteomes" id="UP000189475">
    <property type="component" value="Unassembled WGS sequence"/>
</dbReference>
<reference evidence="2 3" key="1">
    <citation type="submission" date="2017-02" db="EMBL/GenBank/DDBJ databases">
        <authorList>
            <person name="Peterson S.W."/>
        </authorList>
    </citation>
    <scope>NUCLEOTIDE SEQUENCE [LARGE SCALE GENOMIC DNA]</scope>
    <source>
        <strain evidence="2 3">CECT 9027</strain>
    </source>
</reference>
<dbReference type="RefSeq" id="WP_205408788.1">
    <property type="nucleotide sequence ID" value="NZ_AP024887.1"/>
</dbReference>
<dbReference type="InterPro" id="IPR050010">
    <property type="entry name" value="ETEC_3214_dom"/>
</dbReference>
<sequence length="259" mass="28686">MTSPHQKNAQPKKEVAIGDFTLNVSNTWAHVITTISLVIIALGNFNDSSDALEKLYNFSLAQFTTIPSQNKLDTLYIRASAETLSSTFGEPVYLKQSYKGDKIRYYRDENFILSAITRDQAIVAYLVFPLHGFIPNTHAHAGGDDLLATSFTQQETVKQFAATHARTIRYYLESNASGEFSNLYDSIAGYSTFDQTMTNTARTALVALSDAQVFASSTATALHTLRHALTPNFFGYSTLGLKEIEDAILTQSEFHLISQ</sequence>
<dbReference type="NCBIfam" id="NF043066">
    <property type="entry name" value="ETEC_3214_dom"/>
    <property type="match status" value="1"/>
</dbReference>
<evidence type="ECO:0000256" key="1">
    <source>
        <dbReference type="SAM" id="Phobius"/>
    </source>
</evidence>
<keyword evidence="1" id="KW-0472">Membrane</keyword>
<name>A0A1R4B3L0_9VIBR</name>
<keyword evidence="1" id="KW-0812">Transmembrane</keyword>
<evidence type="ECO:0000313" key="2">
    <source>
        <dbReference type="EMBL" id="SJL83504.1"/>
    </source>
</evidence>
<proteinExistence type="predicted"/>
<keyword evidence="1" id="KW-1133">Transmembrane helix</keyword>
<evidence type="ECO:0000313" key="3">
    <source>
        <dbReference type="Proteomes" id="UP000189475"/>
    </source>
</evidence>
<feature type="transmembrane region" description="Helical" evidence="1">
    <location>
        <begin position="27"/>
        <end position="45"/>
    </location>
</feature>
<protein>
    <submittedName>
        <fullName evidence="2">Uncharacterized protein</fullName>
    </submittedName>
</protein>
<accession>A0A1R4B3L0</accession>
<organism evidence="2 3">
    <name type="scientific">Vibrio palustris</name>
    <dbReference type="NCBI Taxonomy" id="1918946"/>
    <lineage>
        <taxon>Bacteria</taxon>
        <taxon>Pseudomonadati</taxon>
        <taxon>Pseudomonadota</taxon>
        <taxon>Gammaproteobacteria</taxon>
        <taxon>Vibrionales</taxon>
        <taxon>Vibrionaceae</taxon>
        <taxon>Vibrio</taxon>
    </lineage>
</organism>
<dbReference type="EMBL" id="FUFT01000003">
    <property type="protein sequence ID" value="SJL83504.1"/>
    <property type="molecule type" value="Genomic_DNA"/>
</dbReference>
<dbReference type="AlphaFoldDB" id="A0A1R4B3L0"/>